<organism evidence="1 2">
    <name type="scientific">Pyronema omphalodes (strain CBS 100304)</name>
    <name type="common">Pyronema confluens</name>
    <dbReference type="NCBI Taxonomy" id="1076935"/>
    <lineage>
        <taxon>Eukaryota</taxon>
        <taxon>Fungi</taxon>
        <taxon>Dikarya</taxon>
        <taxon>Ascomycota</taxon>
        <taxon>Pezizomycotina</taxon>
        <taxon>Pezizomycetes</taxon>
        <taxon>Pezizales</taxon>
        <taxon>Pyronemataceae</taxon>
        <taxon>Pyronema</taxon>
    </lineage>
</organism>
<sequence length="26" mass="3013">MRNMSGYFASGFFFADVKLSRKQPKV</sequence>
<accession>U4L8P3</accession>
<dbReference type="EMBL" id="HF935944">
    <property type="protein sequence ID" value="CCX14275.1"/>
    <property type="molecule type" value="Genomic_DNA"/>
</dbReference>
<dbReference type="Proteomes" id="UP000018144">
    <property type="component" value="Unassembled WGS sequence"/>
</dbReference>
<proteinExistence type="predicted"/>
<evidence type="ECO:0000313" key="2">
    <source>
        <dbReference type="Proteomes" id="UP000018144"/>
    </source>
</evidence>
<name>U4L8P3_PYROM</name>
<keyword evidence="2" id="KW-1185">Reference proteome</keyword>
<reference evidence="1 2" key="1">
    <citation type="journal article" date="2013" name="PLoS Genet.">
        <title>The genome and development-dependent transcriptomes of Pyronema confluens: a window into fungal evolution.</title>
        <authorList>
            <person name="Traeger S."/>
            <person name="Altegoer F."/>
            <person name="Freitag M."/>
            <person name="Gabaldon T."/>
            <person name="Kempken F."/>
            <person name="Kumar A."/>
            <person name="Marcet-Houben M."/>
            <person name="Poggeler S."/>
            <person name="Stajich J.E."/>
            <person name="Nowrousian M."/>
        </authorList>
    </citation>
    <scope>NUCLEOTIDE SEQUENCE [LARGE SCALE GENOMIC DNA]</scope>
    <source>
        <strain evidence="2">CBS 100304</strain>
        <tissue evidence="1">Vegetative mycelium</tissue>
    </source>
</reference>
<evidence type="ECO:0000313" key="1">
    <source>
        <dbReference type="EMBL" id="CCX14275.1"/>
    </source>
</evidence>
<gene>
    <name evidence="1" type="ORF">PCON_13868</name>
</gene>
<dbReference type="AlphaFoldDB" id="U4L8P3"/>
<protein>
    <submittedName>
        <fullName evidence="1">Uncharacterized protein</fullName>
    </submittedName>
</protein>